<protein>
    <submittedName>
        <fullName evidence="2">Uncharacterized protein</fullName>
    </submittedName>
</protein>
<feature type="transmembrane region" description="Helical" evidence="1">
    <location>
        <begin position="46"/>
        <end position="68"/>
    </location>
</feature>
<accession>A0A372GBT6</accession>
<name>A0A372GBT6_9ACTN</name>
<gene>
    <name evidence="2" type="ORF">D0T12_25660</name>
</gene>
<dbReference type="AlphaFoldDB" id="A0A372GBT6"/>
<evidence type="ECO:0000256" key="1">
    <source>
        <dbReference type="SAM" id="Phobius"/>
    </source>
</evidence>
<keyword evidence="1" id="KW-0812">Transmembrane</keyword>
<keyword evidence="3" id="KW-1185">Reference proteome</keyword>
<organism evidence="2 3">
    <name type="scientific">Actinomadura spongiicola</name>
    <dbReference type="NCBI Taxonomy" id="2303421"/>
    <lineage>
        <taxon>Bacteria</taxon>
        <taxon>Bacillati</taxon>
        <taxon>Actinomycetota</taxon>
        <taxon>Actinomycetes</taxon>
        <taxon>Streptosporangiales</taxon>
        <taxon>Thermomonosporaceae</taxon>
        <taxon>Actinomadura</taxon>
    </lineage>
</organism>
<evidence type="ECO:0000313" key="2">
    <source>
        <dbReference type="EMBL" id="RFS82817.1"/>
    </source>
</evidence>
<keyword evidence="1" id="KW-1133">Transmembrane helix</keyword>
<dbReference type="EMBL" id="QVNQ01000008">
    <property type="protein sequence ID" value="RFS82817.1"/>
    <property type="molecule type" value="Genomic_DNA"/>
</dbReference>
<proteinExistence type="predicted"/>
<reference evidence="2 3" key="1">
    <citation type="submission" date="2018-08" db="EMBL/GenBank/DDBJ databases">
        <title>Actinomadura spongicola sp. nov., isolated from marine sponge Leucetta chagosensis.</title>
        <authorList>
            <person name="Li L."/>
            <person name="Lin H.W."/>
        </authorList>
    </citation>
    <scope>NUCLEOTIDE SEQUENCE [LARGE SCALE GENOMIC DNA]</scope>
    <source>
        <strain evidence="2 3">LHW52907</strain>
    </source>
</reference>
<feature type="transmembrane region" description="Helical" evidence="1">
    <location>
        <begin position="99"/>
        <end position="119"/>
    </location>
</feature>
<comment type="caution">
    <text evidence="2">The sequence shown here is derived from an EMBL/GenBank/DDBJ whole genome shotgun (WGS) entry which is preliminary data.</text>
</comment>
<feature type="transmembrane region" description="Helical" evidence="1">
    <location>
        <begin position="74"/>
        <end position="92"/>
    </location>
</feature>
<dbReference type="Proteomes" id="UP000262882">
    <property type="component" value="Unassembled WGS sequence"/>
</dbReference>
<evidence type="ECO:0000313" key="3">
    <source>
        <dbReference type="Proteomes" id="UP000262882"/>
    </source>
</evidence>
<sequence>MVVLLVPQGVVGMRHMIVRWRKPMIAQGGDGLVALAGGVPTGAFPAWLIVADCLVSLLVPVLVVVPWWTGWYPVVTPVAAAGLVVFNVLQLATSYGRMFARALVVTGAPALVVALVGFAEL</sequence>
<keyword evidence="1" id="KW-0472">Membrane</keyword>